<keyword evidence="3" id="KW-1185">Reference proteome</keyword>
<dbReference type="Proteomes" id="UP000235220">
    <property type="component" value="Chromosome 8"/>
</dbReference>
<feature type="region of interest" description="Disordered" evidence="1">
    <location>
        <begin position="151"/>
        <end position="435"/>
    </location>
</feature>
<name>A0A6P9EPL5_JUGRE</name>
<feature type="compositionally biased region" description="Basic and acidic residues" evidence="1">
    <location>
        <begin position="362"/>
        <end position="387"/>
    </location>
</feature>
<evidence type="ECO:0000313" key="4">
    <source>
        <dbReference type="RefSeq" id="XP_035549549.1"/>
    </source>
</evidence>
<gene>
    <name evidence="4" type="primary">LOC109013098</name>
</gene>
<dbReference type="InterPro" id="IPR007718">
    <property type="entry name" value="Srp40_C"/>
</dbReference>
<reference evidence="4" key="1">
    <citation type="submission" date="2025-08" db="UniProtKB">
        <authorList>
            <consortium name="RefSeq"/>
        </authorList>
    </citation>
    <scope>IDENTIFICATION</scope>
    <source>
        <tissue evidence="4">Leaves</tissue>
    </source>
</reference>
<dbReference type="GeneID" id="109013098"/>
<organism evidence="3 4">
    <name type="scientific">Juglans regia</name>
    <name type="common">English walnut</name>
    <dbReference type="NCBI Taxonomy" id="51240"/>
    <lineage>
        <taxon>Eukaryota</taxon>
        <taxon>Viridiplantae</taxon>
        <taxon>Streptophyta</taxon>
        <taxon>Embryophyta</taxon>
        <taxon>Tracheophyta</taxon>
        <taxon>Spermatophyta</taxon>
        <taxon>Magnoliopsida</taxon>
        <taxon>eudicotyledons</taxon>
        <taxon>Gunneridae</taxon>
        <taxon>Pentapetalae</taxon>
        <taxon>rosids</taxon>
        <taxon>fabids</taxon>
        <taxon>Fagales</taxon>
        <taxon>Juglandaceae</taxon>
        <taxon>Juglans</taxon>
    </lineage>
</organism>
<feature type="compositionally biased region" description="Basic and acidic residues" evidence="1">
    <location>
        <begin position="313"/>
        <end position="326"/>
    </location>
</feature>
<dbReference type="Pfam" id="PF05022">
    <property type="entry name" value="SRP40_C"/>
    <property type="match status" value="1"/>
</dbReference>
<evidence type="ECO:0000256" key="1">
    <source>
        <dbReference type="SAM" id="MobiDB-lite"/>
    </source>
</evidence>
<protein>
    <submittedName>
        <fullName evidence="4">LisH domain-containing protein C1711.05-like isoform X2</fullName>
    </submittedName>
</protein>
<evidence type="ECO:0000259" key="2">
    <source>
        <dbReference type="Pfam" id="PF05022"/>
    </source>
</evidence>
<evidence type="ECO:0000313" key="3">
    <source>
        <dbReference type="Proteomes" id="UP000235220"/>
    </source>
</evidence>
<dbReference type="SMART" id="SM00667">
    <property type="entry name" value="LisH"/>
    <property type="match status" value="1"/>
</dbReference>
<dbReference type="GO" id="GO:0005730">
    <property type="term" value="C:nucleolus"/>
    <property type="evidence" value="ECO:0007669"/>
    <property type="project" value="InterPro"/>
</dbReference>
<dbReference type="PANTHER" id="PTHR23216">
    <property type="entry name" value="NUCLEOLAR AND COILED-BODY PHOSPHOPROTEIN 1"/>
    <property type="match status" value="1"/>
</dbReference>
<feature type="region of interest" description="Disordered" evidence="1">
    <location>
        <begin position="477"/>
        <end position="500"/>
    </location>
</feature>
<dbReference type="RefSeq" id="XP_035549549.1">
    <property type="nucleotide sequence ID" value="XM_035693656.1"/>
</dbReference>
<sequence length="514" mass="56922">MSSTPGNSVFEQLTSMPKTLISQNPPVDPALLALKPRQVLLANSSTMRKPCSDKASSGALTADQKVLLLEAVAHFLDRNGFSKALKKFRSEAQVKKDGLKGSAFDLEEIYSKYLEVWNHSNTKVKFQNEQQIKNDDIVKRDGERASTVALENGRKKNGKSSEGDKCDVVSQSKTTVPHPKNSKEKLTNGAALESNVRTKKRKEGKKISDSLVQGTRSLVEEPEGQCVGDDTEKTLKHKKKKKDKPISDSLDNAKQGGLDGKQGVVSTTFKDAECSRDPQVNNSGSTLEVSSAKSKSKKKKVDGSVSESLLSADSKDIEIRDANGKNEKKKKCKTPDEDAANNIREVPKKRKRFSSEENDFQPVDKKAAEEQKLRKVEGLEESERSEQEAMVNASLGSDKSAEKAFGNLEKNGKEPAFQKTKKQRNGSVEPKTGNAFQRVKSDEVVFTDERLKDNSYWAKDGAESGYGAKAQEILGQVRGRDFRHEKTKKKRGTYRGGQIDLQSHSIRFNYSDDE</sequence>
<accession>A0A6P9EPL5</accession>
<dbReference type="PROSITE" id="PS50896">
    <property type="entry name" value="LISH"/>
    <property type="match status" value="1"/>
</dbReference>
<proteinExistence type="predicted"/>
<dbReference type="PANTHER" id="PTHR23216:SF1">
    <property type="entry name" value="NUCLEOLAR AND COILED-BODY PHOSPHOPROTEIN 1"/>
    <property type="match status" value="1"/>
</dbReference>
<dbReference type="InterPro" id="IPR039191">
    <property type="entry name" value="Nopp140-like"/>
</dbReference>
<feature type="compositionally biased region" description="Polar residues" evidence="1">
    <location>
        <begin position="278"/>
        <end position="288"/>
    </location>
</feature>
<dbReference type="AlphaFoldDB" id="A0A6P9EPL5"/>
<dbReference type="InterPro" id="IPR006594">
    <property type="entry name" value="LisH"/>
</dbReference>
<feature type="domain" description="Srp40 C-terminal" evidence="2">
    <location>
        <begin position="436"/>
        <end position="508"/>
    </location>
</feature>